<dbReference type="EMBL" id="CM026422">
    <property type="protein sequence ID" value="KAG0587577.1"/>
    <property type="molecule type" value="Genomic_DNA"/>
</dbReference>
<dbReference type="Proteomes" id="UP000822688">
    <property type="component" value="Chromosome 2"/>
</dbReference>
<keyword evidence="2" id="KW-1185">Reference proteome</keyword>
<accession>A0A8T0IWI6</accession>
<name>A0A8T0IWI6_CERPU</name>
<protein>
    <submittedName>
        <fullName evidence="1">Uncharacterized protein</fullName>
    </submittedName>
</protein>
<organism evidence="1 2">
    <name type="scientific">Ceratodon purpureus</name>
    <name type="common">Fire moss</name>
    <name type="synonym">Dicranum purpureum</name>
    <dbReference type="NCBI Taxonomy" id="3225"/>
    <lineage>
        <taxon>Eukaryota</taxon>
        <taxon>Viridiplantae</taxon>
        <taxon>Streptophyta</taxon>
        <taxon>Embryophyta</taxon>
        <taxon>Bryophyta</taxon>
        <taxon>Bryophytina</taxon>
        <taxon>Bryopsida</taxon>
        <taxon>Dicranidae</taxon>
        <taxon>Pseudoditrichales</taxon>
        <taxon>Ditrichaceae</taxon>
        <taxon>Ceratodon</taxon>
    </lineage>
</organism>
<reference evidence="1" key="1">
    <citation type="submission" date="2020-06" db="EMBL/GenBank/DDBJ databases">
        <title>WGS assembly of Ceratodon purpureus strain R40.</title>
        <authorList>
            <person name="Carey S.B."/>
            <person name="Jenkins J."/>
            <person name="Shu S."/>
            <person name="Lovell J.T."/>
            <person name="Sreedasyam A."/>
            <person name="Maumus F."/>
            <person name="Tiley G.P."/>
            <person name="Fernandez-Pozo N."/>
            <person name="Barry K."/>
            <person name="Chen C."/>
            <person name="Wang M."/>
            <person name="Lipzen A."/>
            <person name="Daum C."/>
            <person name="Saski C.A."/>
            <person name="Payton A.C."/>
            <person name="Mcbreen J.C."/>
            <person name="Conrad R.E."/>
            <person name="Kollar L.M."/>
            <person name="Olsson S."/>
            <person name="Huttunen S."/>
            <person name="Landis J.B."/>
            <person name="Wickett N.J."/>
            <person name="Johnson M.G."/>
            <person name="Rensing S.A."/>
            <person name="Grimwood J."/>
            <person name="Schmutz J."/>
            <person name="Mcdaniel S.F."/>
        </authorList>
    </citation>
    <scope>NUCLEOTIDE SEQUENCE</scope>
    <source>
        <strain evidence="1">R40</strain>
    </source>
</reference>
<proteinExistence type="predicted"/>
<evidence type="ECO:0000313" key="1">
    <source>
        <dbReference type="EMBL" id="KAG0587577.1"/>
    </source>
</evidence>
<comment type="caution">
    <text evidence="1">The sequence shown here is derived from an EMBL/GenBank/DDBJ whole genome shotgun (WGS) entry which is preliminary data.</text>
</comment>
<gene>
    <name evidence="1" type="ORF">KC19_2G174300</name>
</gene>
<dbReference type="AlphaFoldDB" id="A0A8T0IWI6"/>
<sequence length="480" mass="53610">MTPGTSESGSGGDDDGVEREACVGSLCFVQPHPLYLPPPFYGKLIGQEYRWKVGAQLDTGPGLQLKLQRAVVLPNCLGLDKDARWRWQYIPLSIKSGVTVDARLDQQKATSDDSVKNSGIKALRLLPHVCIKSKSPIFGYLALRPIVELLPVPALTVKRQFSVGATTLTLRANLEVPFKKGPCWSLQFNWLKDATKLVVEPVKNGLDIHYSKTLKLSNECKAVAAGSARVPADFLWGDFPSRKGKLPIQFRSSYLKISQIFGTRAPREIPQSAFVYRQASSLIGARDTISVVPGHWIDCQSEPGAPGEREFNMDVANVLEKELRKNGWEVLRPDRDAPQMQWEEYLNWVSHQTLNGIPVLEIHGQGSNADYRGHVLGVIGDLNAPLSKELAETFGQFQMDWRELGVPRRGGVIVESFNADEVVRMKPWQRTWAARRLSNQFVSAIERASAPNRRPRGLVVDFDKYNNSPVERPFATANRF</sequence>
<evidence type="ECO:0000313" key="2">
    <source>
        <dbReference type="Proteomes" id="UP000822688"/>
    </source>
</evidence>